<sequence>MLCPVSTGKSGSSWLDRLRTAKGFTEDGVTDLEEFIQNPNSPSPETMDSKPNSVSVCDPSRNEDTQLFNIMSDVLNELFNFGDSCTPEKATLLRSCEKELDKWENEREGVGRDGNLVGFSRTEVTVIDTSYELWKFEKFLYRKKNVWKVRDRKVKSETVGSKKKRKVSGGMEEEDRHGGKKSKVDTKEGNGEECELPLNEVVWLLVN</sequence>
<gene>
    <name evidence="2" type="ORF">DH2020_047778</name>
</gene>
<evidence type="ECO:0000313" key="2">
    <source>
        <dbReference type="EMBL" id="KAK6118511.1"/>
    </source>
</evidence>
<feature type="compositionally biased region" description="Polar residues" evidence="1">
    <location>
        <begin position="37"/>
        <end position="54"/>
    </location>
</feature>
<dbReference type="PANTHER" id="PTHR37258">
    <property type="entry name" value="FANTOM PROTEIN"/>
    <property type="match status" value="1"/>
</dbReference>
<feature type="compositionally biased region" description="Basic and acidic residues" evidence="1">
    <location>
        <begin position="174"/>
        <end position="190"/>
    </location>
</feature>
<evidence type="ECO:0000313" key="3">
    <source>
        <dbReference type="Proteomes" id="UP001318860"/>
    </source>
</evidence>
<evidence type="ECO:0000256" key="1">
    <source>
        <dbReference type="SAM" id="MobiDB-lite"/>
    </source>
</evidence>
<proteinExistence type="predicted"/>
<accession>A0ABR0U8J3</accession>
<comment type="caution">
    <text evidence="2">The sequence shown here is derived from an EMBL/GenBank/DDBJ whole genome shotgun (WGS) entry which is preliminary data.</text>
</comment>
<name>A0ABR0U8J3_REHGL</name>
<organism evidence="2 3">
    <name type="scientific">Rehmannia glutinosa</name>
    <name type="common">Chinese foxglove</name>
    <dbReference type="NCBI Taxonomy" id="99300"/>
    <lineage>
        <taxon>Eukaryota</taxon>
        <taxon>Viridiplantae</taxon>
        <taxon>Streptophyta</taxon>
        <taxon>Embryophyta</taxon>
        <taxon>Tracheophyta</taxon>
        <taxon>Spermatophyta</taxon>
        <taxon>Magnoliopsida</taxon>
        <taxon>eudicotyledons</taxon>
        <taxon>Gunneridae</taxon>
        <taxon>Pentapetalae</taxon>
        <taxon>asterids</taxon>
        <taxon>lamiids</taxon>
        <taxon>Lamiales</taxon>
        <taxon>Orobanchaceae</taxon>
        <taxon>Rehmannieae</taxon>
        <taxon>Rehmannia</taxon>
    </lineage>
</organism>
<dbReference type="Proteomes" id="UP001318860">
    <property type="component" value="Unassembled WGS sequence"/>
</dbReference>
<feature type="region of interest" description="Disordered" evidence="1">
    <location>
        <begin position="158"/>
        <end position="192"/>
    </location>
</feature>
<reference evidence="2 3" key="1">
    <citation type="journal article" date="2021" name="Comput. Struct. Biotechnol. J.">
        <title>De novo genome assembly of the potent medicinal plant Rehmannia glutinosa using nanopore technology.</title>
        <authorList>
            <person name="Ma L."/>
            <person name="Dong C."/>
            <person name="Song C."/>
            <person name="Wang X."/>
            <person name="Zheng X."/>
            <person name="Niu Y."/>
            <person name="Chen S."/>
            <person name="Feng W."/>
        </authorList>
    </citation>
    <scope>NUCLEOTIDE SEQUENCE [LARGE SCALE GENOMIC DNA]</scope>
    <source>
        <strain evidence="2">DH-2019</strain>
    </source>
</reference>
<dbReference type="PANTHER" id="PTHR37258:SF1">
    <property type="entry name" value="FANTOM PROTEIN"/>
    <property type="match status" value="1"/>
</dbReference>
<dbReference type="EMBL" id="JABTTQ020003339">
    <property type="protein sequence ID" value="KAK6118511.1"/>
    <property type="molecule type" value="Genomic_DNA"/>
</dbReference>
<protein>
    <submittedName>
        <fullName evidence="2">Uncharacterized protein</fullName>
    </submittedName>
</protein>
<keyword evidence="3" id="KW-1185">Reference proteome</keyword>
<feature type="region of interest" description="Disordered" evidence="1">
    <location>
        <begin position="34"/>
        <end position="54"/>
    </location>
</feature>